<keyword evidence="1 5" id="KW-0347">Helicase</keyword>
<name>A0A6L2N6U0_TANCI</name>
<dbReference type="Pfam" id="PF05970">
    <property type="entry name" value="PIF1"/>
    <property type="match status" value="1"/>
</dbReference>
<comment type="similarity">
    <text evidence="1">Belongs to the helicase family.</text>
</comment>
<keyword evidence="1" id="KW-0067">ATP-binding</keyword>
<feature type="domain" description="Helitron helicase-like" evidence="4">
    <location>
        <begin position="355"/>
        <end position="408"/>
    </location>
</feature>
<keyword evidence="1" id="KW-0378">Hydrolase</keyword>
<feature type="region of interest" description="Disordered" evidence="2">
    <location>
        <begin position="804"/>
        <end position="827"/>
    </location>
</feature>
<dbReference type="PANTHER" id="PTHR10492:SF96">
    <property type="entry name" value="ATP-DEPENDENT DNA HELICASE"/>
    <property type="match status" value="1"/>
</dbReference>
<dbReference type="EMBL" id="BKCJ010008363">
    <property type="protein sequence ID" value="GEU81830.1"/>
    <property type="molecule type" value="Genomic_DNA"/>
</dbReference>
<reference evidence="5" key="1">
    <citation type="journal article" date="2019" name="Sci. Rep.">
        <title>Draft genome of Tanacetum cinerariifolium, the natural source of mosquito coil.</title>
        <authorList>
            <person name="Yamashiro T."/>
            <person name="Shiraishi A."/>
            <person name="Satake H."/>
            <person name="Nakayama K."/>
        </authorList>
    </citation>
    <scope>NUCLEOTIDE SEQUENCE</scope>
</reference>
<evidence type="ECO:0000259" key="3">
    <source>
        <dbReference type="Pfam" id="PF05970"/>
    </source>
</evidence>
<keyword evidence="1" id="KW-0233">DNA recombination</keyword>
<keyword evidence="1" id="KW-0227">DNA damage</keyword>
<proteinExistence type="inferred from homology"/>
<dbReference type="Pfam" id="PF14214">
    <property type="entry name" value="Helitron_like_N"/>
    <property type="match status" value="1"/>
</dbReference>
<dbReference type="GO" id="GO:0005524">
    <property type="term" value="F:ATP binding"/>
    <property type="evidence" value="ECO:0007669"/>
    <property type="project" value="UniProtKB-KW"/>
</dbReference>
<dbReference type="AlphaFoldDB" id="A0A6L2N6U0"/>
<gene>
    <name evidence="5" type="ORF">Tci_053808</name>
</gene>
<evidence type="ECO:0000259" key="4">
    <source>
        <dbReference type="Pfam" id="PF14214"/>
    </source>
</evidence>
<dbReference type="GO" id="GO:0006310">
    <property type="term" value="P:DNA recombination"/>
    <property type="evidence" value="ECO:0007669"/>
    <property type="project" value="UniProtKB-KW"/>
</dbReference>
<sequence>MIGIDYTSPSGDELCGGHHFDVMPLGDSNVTVFFVRTSDGNELSRAGVQNLGVGTDVQGPLSIKSHDMMDTTNVPVPMVFDHFRNTRFKNFRSDYMWKPGNFQRANDHHIQTGPVGNAAPVIHHISVSRVNEGASSLEESSYSREICTHGVVGYVGSSSTIAPVNRAYLCLNVTDGVVRPKIIPFTNNRMGSTYEGDGRIENTHDTGGLFQHSEVFVATPVSDTSSVGACSMRRPSIQVFVATPVSDTSSVGACSMRRPSIQGRTPSYIDLDPGLYLKLLLKPKNGTGMGQKVIMNTYYKYGLHPRVKGFGLIFRGGRLFQQYVVAAFCAIEQSHLDFIRKQQSDIRFDYLLGITPSDRADIMCRIFEQKVNDSIRFLKDKRPFGYVIAFLYTIEFQKQGLPHCHTLLSVDSSNKIKDATQIDDYISAELPDPVEDPIGYKVVTELIMYGPVLAQKGDMNKEVHWKTHLRSPDSGDLFYFRMLLSHQKGCKSLVEVRTVNGQVLPTYQATCEALGLLGDDKEWDIALEEAMQDDIPGTVSKATAILDYHLNTPELKGYILYELEAILNGFEKSVKEFGIPTPPEHLLKDLKNRLLMEEKNYRCDILLQEKNVFWKTIISSLRSQGKIVLAVASSGITSLLLTARRTTHSRFKLPLKLTDESVWHAKNTADFKVYTLKENMRLLRSDLSDEERERSKFFAKWLLDVENSEISDPDKDNDAVNAKILSSVEGVVKTYRSRDEAIQMGRETNETKMLYPIEYLNAITFTGFPPHELQLKTIILSSYHTTSWPQESLTKMKKTRRWYTNADSDITPSGDANTAELPEKSRH</sequence>
<dbReference type="GO" id="GO:0006281">
    <property type="term" value="P:DNA repair"/>
    <property type="evidence" value="ECO:0007669"/>
    <property type="project" value="UniProtKB-KW"/>
</dbReference>
<evidence type="ECO:0000313" key="5">
    <source>
        <dbReference type="EMBL" id="GEU81830.1"/>
    </source>
</evidence>
<dbReference type="GO" id="GO:0000723">
    <property type="term" value="P:telomere maintenance"/>
    <property type="evidence" value="ECO:0007669"/>
    <property type="project" value="InterPro"/>
</dbReference>
<dbReference type="InterPro" id="IPR025476">
    <property type="entry name" value="Helitron_helicase-like"/>
</dbReference>
<comment type="cofactor">
    <cofactor evidence="1">
        <name>Mg(2+)</name>
        <dbReference type="ChEBI" id="CHEBI:18420"/>
    </cofactor>
</comment>
<dbReference type="EC" id="5.6.2.3" evidence="1"/>
<feature type="compositionally biased region" description="Polar residues" evidence="2">
    <location>
        <begin position="805"/>
        <end position="816"/>
    </location>
</feature>
<dbReference type="GO" id="GO:0043139">
    <property type="term" value="F:5'-3' DNA helicase activity"/>
    <property type="evidence" value="ECO:0007669"/>
    <property type="project" value="UniProtKB-EC"/>
</dbReference>
<keyword evidence="1" id="KW-0234">DNA repair</keyword>
<feature type="domain" description="DNA helicase Pif1-like DEAD-box helicase" evidence="3">
    <location>
        <begin position="610"/>
        <end position="667"/>
    </location>
</feature>
<protein>
    <recommendedName>
        <fullName evidence="1">ATP-dependent DNA helicase</fullName>
        <ecNumber evidence="1">5.6.2.3</ecNumber>
    </recommendedName>
</protein>
<dbReference type="InterPro" id="IPR010285">
    <property type="entry name" value="DNA_helicase_pif1-like_DEAD"/>
</dbReference>
<accession>A0A6L2N6U0</accession>
<evidence type="ECO:0000256" key="1">
    <source>
        <dbReference type="RuleBase" id="RU363044"/>
    </source>
</evidence>
<dbReference type="PANTHER" id="PTHR10492">
    <property type="match status" value="1"/>
</dbReference>
<evidence type="ECO:0000256" key="2">
    <source>
        <dbReference type="SAM" id="MobiDB-lite"/>
    </source>
</evidence>
<comment type="caution">
    <text evidence="5">The sequence shown here is derived from an EMBL/GenBank/DDBJ whole genome shotgun (WGS) entry which is preliminary data.</text>
</comment>
<keyword evidence="1" id="KW-0547">Nucleotide-binding</keyword>
<comment type="catalytic activity">
    <reaction evidence="1">
        <text>ATP + H2O = ADP + phosphate + H(+)</text>
        <dbReference type="Rhea" id="RHEA:13065"/>
        <dbReference type="ChEBI" id="CHEBI:15377"/>
        <dbReference type="ChEBI" id="CHEBI:15378"/>
        <dbReference type="ChEBI" id="CHEBI:30616"/>
        <dbReference type="ChEBI" id="CHEBI:43474"/>
        <dbReference type="ChEBI" id="CHEBI:456216"/>
        <dbReference type="EC" id="5.6.2.3"/>
    </reaction>
</comment>
<dbReference type="GO" id="GO:0016787">
    <property type="term" value="F:hydrolase activity"/>
    <property type="evidence" value="ECO:0007669"/>
    <property type="project" value="UniProtKB-KW"/>
</dbReference>
<organism evidence="5">
    <name type="scientific">Tanacetum cinerariifolium</name>
    <name type="common">Dalmatian daisy</name>
    <name type="synonym">Chrysanthemum cinerariifolium</name>
    <dbReference type="NCBI Taxonomy" id="118510"/>
    <lineage>
        <taxon>Eukaryota</taxon>
        <taxon>Viridiplantae</taxon>
        <taxon>Streptophyta</taxon>
        <taxon>Embryophyta</taxon>
        <taxon>Tracheophyta</taxon>
        <taxon>Spermatophyta</taxon>
        <taxon>Magnoliopsida</taxon>
        <taxon>eudicotyledons</taxon>
        <taxon>Gunneridae</taxon>
        <taxon>Pentapetalae</taxon>
        <taxon>asterids</taxon>
        <taxon>campanulids</taxon>
        <taxon>Asterales</taxon>
        <taxon>Asteraceae</taxon>
        <taxon>Asteroideae</taxon>
        <taxon>Anthemideae</taxon>
        <taxon>Anthemidinae</taxon>
        <taxon>Tanacetum</taxon>
    </lineage>
</organism>